<sequence length="41" mass="4648">MYLREAVDVWANLVIPIHARVQSCNYEVQGTSQAGNMLWIA</sequence>
<evidence type="ECO:0000313" key="1">
    <source>
        <dbReference type="EMBL" id="MBX64442.1"/>
    </source>
</evidence>
<accession>A0A2P2QBS4</accession>
<dbReference type="AlphaFoldDB" id="A0A2P2QBS4"/>
<proteinExistence type="predicted"/>
<organism evidence="1">
    <name type="scientific">Rhizophora mucronata</name>
    <name type="common">Asiatic mangrove</name>
    <dbReference type="NCBI Taxonomy" id="61149"/>
    <lineage>
        <taxon>Eukaryota</taxon>
        <taxon>Viridiplantae</taxon>
        <taxon>Streptophyta</taxon>
        <taxon>Embryophyta</taxon>
        <taxon>Tracheophyta</taxon>
        <taxon>Spermatophyta</taxon>
        <taxon>Magnoliopsida</taxon>
        <taxon>eudicotyledons</taxon>
        <taxon>Gunneridae</taxon>
        <taxon>Pentapetalae</taxon>
        <taxon>rosids</taxon>
        <taxon>fabids</taxon>
        <taxon>Malpighiales</taxon>
        <taxon>Rhizophoraceae</taxon>
        <taxon>Rhizophora</taxon>
    </lineage>
</organism>
<dbReference type="EMBL" id="GGEC01083958">
    <property type="protein sequence ID" value="MBX64442.1"/>
    <property type="molecule type" value="Transcribed_RNA"/>
</dbReference>
<protein>
    <submittedName>
        <fullName evidence="1">Uncharacterized protein</fullName>
    </submittedName>
</protein>
<name>A0A2P2QBS4_RHIMU</name>
<reference evidence="1" key="1">
    <citation type="submission" date="2018-02" db="EMBL/GenBank/DDBJ databases">
        <title>Rhizophora mucronata_Transcriptome.</title>
        <authorList>
            <person name="Meera S.P."/>
            <person name="Sreeshan A."/>
            <person name="Augustine A."/>
        </authorList>
    </citation>
    <scope>NUCLEOTIDE SEQUENCE</scope>
    <source>
        <tissue evidence="1">Leaf</tissue>
    </source>
</reference>